<dbReference type="GO" id="GO:0003677">
    <property type="term" value="F:DNA binding"/>
    <property type="evidence" value="ECO:0007669"/>
    <property type="project" value="UniProtKB-KW"/>
</dbReference>
<dbReference type="PANTHER" id="PTHR46558">
    <property type="entry name" value="TRACRIPTIONAL REGULATORY PROTEIN-RELATED-RELATED"/>
    <property type="match status" value="1"/>
</dbReference>
<dbReference type="CDD" id="cd00093">
    <property type="entry name" value="HTH_XRE"/>
    <property type="match status" value="1"/>
</dbReference>
<reference evidence="4 5" key="1">
    <citation type="submission" date="2019-10" db="EMBL/GenBank/DDBJ databases">
        <title>Gracilibacillus salitolerans sp. nov., a moderate halophile isolated from a saline soil in northwest China.</title>
        <authorList>
            <person name="Gan L."/>
        </authorList>
    </citation>
    <scope>NUCLEOTIDE SEQUENCE [LARGE SCALE GENOMIC DNA]</scope>
    <source>
        <strain evidence="4 5">TP2-8</strain>
    </source>
</reference>
<evidence type="ECO:0000256" key="1">
    <source>
        <dbReference type="ARBA" id="ARBA00023125"/>
    </source>
</evidence>
<dbReference type="PROSITE" id="PS50943">
    <property type="entry name" value="HTH_CROC1"/>
    <property type="match status" value="1"/>
</dbReference>
<keyword evidence="5" id="KW-1185">Reference proteome</keyword>
<dbReference type="InterPro" id="IPR001387">
    <property type="entry name" value="Cro/C1-type_HTH"/>
</dbReference>
<keyword evidence="1" id="KW-0238">DNA-binding</keyword>
<accession>A0A6N7R1N7</accession>
<dbReference type="SMART" id="SM00530">
    <property type="entry name" value="HTH_XRE"/>
    <property type="match status" value="1"/>
</dbReference>
<sequence length="123" mass="14751">MLIFRERLKNLREEKDLMQEEVAKKLNISTSAYGYYEQGRNEPSLETVKQLAEIFEVTADYLLGLIDTKQHPVRLSEEIMLTEDEIKTVHLMKKEHLLEQINDDRDNNIRRIKRILDFIRDEF</sequence>
<feature type="coiled-coil region" evidence="2">
    <location>
        <begin position="1"/>
        <end position="28"/>
    </location>
</feature>
<proteinExistence type="predicted"/>
<dbReference type="Pfam" id="PF01381">
    <property type="entry name" value="HTH_3"/>
    <property type="match status" value="1"/>
</dbReference>
<evidence type="ECO:0000259" key="3">
    <source>
        <dbReference type="PROSITE" id="PS50943"/>
    </source>
</evidence>
<name>A0A6N7R1N7_9BACI</name>
<feature type="domain" description="HTH cro/C1-type" evidence="3">
    <location>
        <begin position="8"/>
        <end position="62"/>
    </location>
</feature>
<organism evidence="4 5">
    <name type="scientific">Gracilibacillus thailandensis</name>
    <dbReference type="NCBI Taxonomy" id="563735"/>
    <lineage>
        <taxon>Bacteria</taxon>
        <taxon>Bacillati</taxon>
        <taxon>Bacillota</taxon>
        <taxon>Bacilli</taxon>
        <taxon>Bacillales</taxon>
        <taxon>Bacillaceae</taxon>
        <taxon>Gracilibacillus</taxon>
    </lineage>
</organism>
<dbReference type="SUPFAM" id="SSF47413">
    <property type="entry name" value="lambda repressor-like DNA-binding domains"/>
    <property type="match status" value="1"/>
</dbReference>
<evidence type="ECO:0000313" key="4">
    <source>
        <dbReference type="EMBL" id="MRI67355.1"/>
    </source>
</evidence>
<keyword evidence="2" id="KW-0175">Coiled coil</keyword>
<evidence type="ECO:0000256" key="2">
    <source>
        <dbReference type="SAM" id="Coils"/>
    </source>
</evidence>
<dbReference type="Proteomes" id="UP000435187">
    <property type="component" value="Unassembled WGS sequence"/>
</dbReference>
<dbReference type="PANTHER" id="PTHR46558:SF11">
    <property type="entry name" value="HTH-TYPE TRANSCRIPTIONAL REGULATOR XRE"/>
    <property type="match status" value="1"/>
</dbReference>
<gene>
    <name evidence="4" type="ORF">GH885_13555</name>
</gene>
<dbReference type="InterPro" id="IPR010982">
    <property type="entry name" value="Lambda_DNA-bd_dom_sf"/>
</dbReference>
<evidence type="ECO:0000313" key="5">
    <source>
        <dbReference type="Proteomes" id="UP000435187"/>
    </source>
</evidence>
<protein>
    <submittedName>
        <fullName evidence="4">Helix-turn-helix domain-containing protein</fullName>
    </submittedName>
</protein>
<dbReference type="RefSeq" id="WP_153835947.1">
    <property type="nucleotide sequence ID" value="NZ_JBHUMW010000043.1"/>
</dbReference>
<dbReference type="EMBL" id="WJEE01000030">
    <property type="protein sequence ID" value="MRI67355.1"/>
    <property type="molecule type" value="Genomic_DNA"/>
</dbReference>
<comment type="caution">
    <text evidence="4">The sequence shown here is derived from an EMBL/GenBank/DDBJ whole genome shotgun (WGS) entry which is preliminary data.</text>
</comment>
<dbReference type="Gene3D" id="1.10.260.40">
    <property type="entry name" value="lambda repressor-like DNA-binding domains"/>
    <property type="match status" value="1"/>
</dbReference>
<dbReference type="AlphaFoldDB" id="A0A6N7R1N7"/>